<dbReference type="InterPro" id="IPR041489">
    <property type="entry name" value="PDZ_6"/>
</dbReference>
<dbReference type="Proteomes" id="UP000075420">
    <property type="component" value="Unassembled WGS sequence"/>
</dbReference>
<dbReference type="PROSITE" id="PS50106">
    <property type="entry name" value="PDZ"/>
    <property type="match status" value="1"/>
</dbReference>
<dbReference type="SMART" id="SM00228">
    <property type="entry name" value="PDZ"/>
    <property type="match status" value="1"/>
</dbReference>
<evidence type="ECO:0000259" key="1">
    <source>
        <dbReference type="PROSITE" id="PS50004"/>
    </source>
</evidence>
<dbReference type="CDD" id="cd00030">
    <property type="entry name" value="C2"/>
    <property type="match status" value="1"/>
</dbReference>
<dbReference type="PROSITE" id="PS50004">
    <property type="entry name" value="C2"/>
    <property type="match status" value="1"/>
</dbReference>
<comment type="caution">
    <text evidence="3">The sequence shown here is derived from an EMBL/GenBank/DDBJ whole genome shotgun (WGS) entry which is preliminary data.</text>
</comment>
<evidence type="ECO:0008006" key="5">
    <source>
        <dbReference type="Google" id="ProtNLM"/>
    </source>
</evidence>
<dbReference type="SUPFAM" id="SSF50156">
    <property type="entry name" value="PDZ domain-like"/>
    <property type="match status" value="1"/>
</dbReference>
<accession>A0A150PE72</accession>
<sequence length="292" mass="31622">MRLTPAPAKNGAILARRKRRALCLPASLKLLAAGGVLLGAGGCSLLYPELESRLHAPPPDQELHPPPPEDVRWVRIVGARVPERTRDGRAWDPPEGGSLPDPYARILVNGVELFRTAVQSDTVEPTWPDGPSGNFRISPEDRLRVEVWESDALVDKPIGVRDIGRPTEAQRAAGEIQVALEGGGSLTLAFQPAHARIGLGLWYQVYSGSVFISRTVEGGPAERAGLRKGDEVLEIAGRPVRRMTIDEIRGALDSAPRAGLVLLVKHEAGATERLRVHPGPIYPLFERFGAVE</sequence>
<name>A0A150PE72_SORCE</name>
<dbReference type="InterPro" id="IPR035892">
    <property type="entry name" value="C2_domain_sf"/>
</dbReference>
<dbReference type="Gene3D" id="2.60.40.150">
    <property type="entry name" value="C2 domain"/>
    <property type="match status" value="1"/>
</dbReference>
<dbReference type="AlphaFoldDB" id="A0A150PE72"/>
<gene>
    <name evidence="3" type="ORF">BE08_42415</name>
</gene>
<evidence type="ECO:0000313" key="3">
    <source>
        <dbReference type="EMBL" id="KYF53929.1"/>
    </source>
</evidence>
<feature type="domain" description="C2" evidence="1">
    <location>
        <begin position="53"/>
        <end position="180"/>
    </location>
</feature>
<dbReference type="Gene3D" id="2.30.42.10">
    <property type="match status" value="1"/>
</dbReference>
<evidence type="ECO:0000259" key="2">
    <source>
        <dbReference type="PROSITE" id="PS50106"/>
    </source>
</evidence>
<feature type="domain" description="PDZ" evidence="2">
    <location>
        <begin position="185"/>
        <end position="267"/>
    </location>
</feature>
<evidence type="ECO:0000313" key="4">
    <source>
        <dbReference type="Proteomes" id="UP000075420"/>
    </source>
</evidence>
<proteinExistence type="predicted"/>
<protein>
    <recommendedName>
        <fullName evidence="5">PDZ domain-containing protein</fullName>
    </recommendedName>
</protein>
<dbReference type="EMBL" id="JELY01001995">
    <property type="protein sequence ID" value="KYF53929.1"/>
    <property type="molecule type" value="Genomic_DNA"/>
</dbReference>
<organism evidence="3 4">
    <name type="scientific">Sorangium cellulosum</name>
    <name type="common">Polyangium cellulosum</name>
    <dbReference type="NCBI Taxonomy" id="56"/>
    <lineage>
        <taxon>Bacteria</taxon>
        <taxon>Pseudomonadati</taxon>
        <taxon>Myxococcota</taxon>
        <taxon>Polyangia</taxon>
        <taxon>Polyangiales</taxon>
        <taxon>Polyangiaceae</taxon>
        <taxon>Sorangium</taxon>
    </lineage>
</organism>
<dbReference type="InterPro" id="IPR000008">
    <property type="entry name" value="C2_dom"/>
</dbReference>
<dbReference type="Pfam" id="PF00168">
    <property type="entry name" value="C2"/>
    <property type="match status" value="1"/>
</dbReference>
<dbReference type="SUPFAM" id="SSF49562">
    <property type="entry name" value="C2 domain (Calcium/lipid-binding domain, CaLB)"/>
    <property type="match status" value="1"/>
</dbReference>
<dbReference type="Pfam" id="PF17820">
    <property type="entry name" value="PDZ_6"/>
    <property type="match status" value="1"/>
</dbReference>
<dbReference type="InterPro" id="IPR036034">
    <property type="entry name" value="PDZ_sf"/>
</dbReference>
<reference evidence="3 4" key="1">
    <citation type="submission" date="2014-02" db="EMBL/GenBank/DDBJ databases">
        <title>The small core and large imbalanced accessory genome model reveals a collaborative survival strategy of Sorangium cellulosum strains in nature.</title>
        <authorList>
            <person name="Han K."/>
            <person name="Peng R."/>
            <person name="Blom J."/>
            <person name="Li Y.-Z."/>
        </authorList>
    </citation>
    <scope>NUCLEOTIDE SEQUENCE [LARGE SCALE GENOMIC DNA]</scope>
    <source>
        <strain evidence="3 4">So0157-25</strain>
    </source>
</reference>
<dbReference type="InterPro" id="IPR001478">
    <property type="entry name" value="PDZ"/>
</dbReference>